<dbReference type="InterPro" id="IPR001242">
    <property type="entry name" value="Condensation_dom"/>
</dbReference>
<sequence length="1128" mass="120116">MTVNRLVDWTPLIAEVLGLPVEEAGARCAQESFTALGGTSLQAIALSAYGQRVLALDVDVARLLAAVPLAQALSGAPDFVRSAPEPADPAAGPASRDLLPGQKAMLAAHLAGRDQSYHLMFTVRPPTALGADQTAAAVRALTARHESLRTMFSEEQQTVRRVVLPPSHPPRLLHQSLPVGVDAVRAVHELYGHRAPELLRPFEQPPVVFVRTCVGEETLVTVLVHHALVDGWSVGVLWREFARLCGDGPGGLTAEGPSPDWIGHRLAAREASGVLDAALARVTDRLDGAPLVATLPTDLRRADEADGRGARVVFGLPTPVAEGVDRLARRCRTTVTSVLLSAWALAVARRVGSVDLVLGVAAAGRFETGMEDIIGLCTRIVPVRLRIEDGRQVGEYVHATAGALAEAVADADLPFARVVTGLAETLDASHNPVAQIGFAAHHELVPDEFDSADGAWQVHEGHCHGSVFDALLFVQSWSAQPRLAIEYATSAQTASDIGELAESFQAVLEEFADHPDADLGQVAGLSDGQRRHLRAVGLGAEFDTGDDLWSRFVRQADQEPDAVAVVDTTAGVTLTYRELRAHSVAQAEALRGCGVRAGDRVILEIARSAAEAVAVLGILGVPATYVAVDPASPASWRTQIRDAVAPAARIGGAPDDPVFAGVAQCPPIELGRDRHDQGAEPAPRGAGPAEAAYISFTSGTTGVPKGVVVAHRAVLRLADDENLFADRAGLRMLRLSPLAFDASTLELLVPLANGTTVVVHPPGEPTPNGLADFLRSSGTTHAWLTAGLFHLVADHRPEAFSGLRQVFTGGGVVSPAHVRRVLQRCHGLRVTNGYGPTENTTFTTVFHADGAYEVPDPIPIGTPVRGTGVWVVDEGDRLVPPGAVGELRTTGWGLADGYLGDAERTALSFTARCGEREYRTGDLVRWGADGRLRFLGRVDRQVKIAGHRVELVDVERRIRERAGVLDAVVFLAGDRLCAAVKAKDGVLAEVRAAVEPVLASYERPQRWLTVDEFPLDRNGKVDLRALGSLAAPPPHLREHEPPRAAAPATVDLEKLISDAWVEVLGTDDFGFDEGFFDVGGDSLAVALVRRRLQEHLGGRPIALTDLYRFPTVQALATHLRTTVAVMSR</sequence>
<dbReference type="InterPro" id="IPR045851">
    <property type="entry name" value="AMP-bd_C_sf"/>
</dbReference>
<dbReference type="InterPro" id="IPR000873">
    <property type="entry name" value="AMP-dep_synth/lig_dom"/>
</dbReference>
<comment type="cofactor">
    <cofactor evidence="1">
        <name>pantetheine 4'-phosphate</name>
        <dbReference type="ChEBI" id="CHEBI:47942"/>
    </cofactor>
</comment>
<dbReference type="Pfam" id="PF00550">
    <property type="entry name" value="PP-binding"/>
    <property type="match status" value="1"/>
</dbReference>
<dbReference type="Gene3D" id="3.40.50.12780">
    <property type="entry name" value="N-terminal domain of ligase-like"/>
    <property type="match status" value="1"/>
</dbReference>
<dbReference type="RefSeq" id="WP_377511397.1">
    <property type="nucleotide sequence ID" value="NZ_JBHSQS010000007.1"/>
</dbReference>
<dbReference type="Proteomes" id="UP001596226">
    <property type="component" value="Unassembled WGS sequence"/>
</dbReference>
<reference evidence="6" key="1">
    <citation type="journal article" date="2019" name="Int. J. Syst. Evol. Microbiol.">
        <title>The Global Catalogue of Microorganisms (GCM) 10K type strain sequencing project: providing services to taxonomists for standard genome sequencing and annotation.</title>
        <authorList>
            <consortium name="The Broad Institute Genomics Platform"/>
            <consortium name="The Broad Institute Genome Sequencing Center for Infectious Disease"/>
            <person name="Wu L."/>
            <person name="Ma J."/>
        </authorList>
    </citation>
    <scope>NUCLEOTIDE SEQUENCE [LARGE SCALE GENOMIC DNA]</scope>
    <source>
        <strain evidence="6">CGMCC 4.7144</strain>
    </source>
</reference>
<dbReference type="NCBIfam" id="TIGR01733">
    <property type="entry name" value="AA-adenyl-dom"/>
    <property type="match status" value="1"/>
</dbReference>
<evidence type="ECO:0000256" key="3">
    <source>
        <dbReference type="ARBA" id="ARBA00022553"/>
    </source>
</evidence>
<dbReference type="SUPFAM" id="SSF52777">
    <property type="entry name" value="CoA-dependent acyltransferases"/>
    <property type="match status" value="2"/>
</dbReference>
<dbReference type="InterPro" id="IPR020806">
    <property type="entry name" value="PKS_PP-bd"/>
</dbReference>
<dbReference type="InterPro" id="IPR006162">
    <property type="entry name" value="Ppantetheine_attach_site"/>
</dbReference>
<dbReference type="InterPro" id="IPR023213">
    <property type="entry name" value="CAT-like_dom_sf"/>
</dbReference>
<accession>A0ABW1H5F6</accession>
<dbReference type="Gene3D" id="3.30.559.10">
    <property type="entry name" value="Chloramphenicol acetyltransferase-like domain"/>
    <property type="match status" value="1"/>
</dbReference>
<dbReference type="PROSITE" id="PS00012">
    <property type="entry name" value="PHOSPHOPANTETHEINE"/>
    <property type="match status" value="1"/>
</dbReference>
<evidence type="ECO:0000259" key="4">
    <source>
        <dbReference type="PROSITE" id="PS50075"/>
    </source>
</evidence>
<proteinExistence type="predicted"/>
<dbReference type="SUPFAM" id="SSF56801">
    <property type="entry name" value="Acetyl-CoA synthetase-like"/>
    <property type="match status" value="1"/>
</dbReference>
<dbReference type="PROSITE" id="PS50075">
    <property type="entry name" value="CARRIER"/>
    <property type="match status" value="1"/>
</dbReference>
<gene>
    <name evidence="5" type="ORF">ACFQGL_14470</name>
</gene>
<dbReference type="PANTHER" id="PTHR45527:SF1">
    <property type="entry name" value="FATTY ACID SYNTHASE"/>
    <property type="match status" value="1"/>
</dbReference>
<dbReference type="Gene3D" id="1.10.1200.10">
    <property type="entry name" value="ACP-like"/>
    <property type="match status" value="2"/>
</dbReference>
<evidence type="ECO:0000313" key="6">
    <source>
        <dbReference type="Proteomes" id="UP001596226"/>
    </source>
</evidence>
<dbReference type="InterPro" id="IPR020845">
    <property type="entry name" value="AMP-binding_CS"/>
</dbReference>
<dbReference type="SMART" id="SM00823">
    <property type="entry name" value="PKS_PP"/>
    <property type="match status" value="1"/>
</dbReference>
<dbReference type="Pfam" id="PF00501">
    <property type="entry name" value="AMP-binding"/>
    <property type="match status" value="1"/>
</dbReference>
<dbReference type="InterPro" id="IPR036736">
    <property type="entry name" value="ACP-like_sf"/>
</dbReference>
<dbReference type="PROSITE" id="PS00455">
    <property type="entry name" value="AMP_BINDING"/>
    <property type="match status" value="1"/>
</dbReference>
<keyword evidence="6" id="KW-1185">Reference proteome</keyword>
<dbReference type="Gene3D" id="3.30.559.30">
    <property type="entry name" value="Nonribosomal peptide synthetase, condensation domain"/>
    <property type="match status" value="1"/>
</dbReference>
<dbReference type="Gene3D" id="3.30.300.30">
    <property type="match status" value="1"/>
</dbReference>
<name>A0ABW1H5F6_9ACTN</name>
<dbReference type="EMBL" id="JBHSQS010000007">
    <property type="protein sequence ID" value="MFC5924550.1"/>
    <property type="molecule type" value="Genomic_DNA"/>
</dbReference>
<dbReference type="InterPro" id="IPR009081">
    <property type="entry name" value="PP-bd_ACP"/>
</dbReference>
<protein>
    <submittedName>
        <fullName evidence="5">Amino acid adenylation domain-containing protein</fullName>
    </submittedName>
</protein>
<keyword evidence="2" id="KW-0596">Phosphopantetheine</keyword>
<dbReference type="SUPFAM" id="SSF47336">
    <property type="entry name" value="ACP-like"/>
    <property type="match status" value="1"/>
</dbReference>
<organism evidence="5 6">
    <name type="scientific">Micromonospora vulcania</name>
    <dbReference type="NCBI Taxonomy" id="1441873"/>
    <lineage>
        <taxon>Bacteria</taxon>
        <taxon>Bacillati</taxon>
        <taxon>Actinomycetota</taxon>
        <taxon>Actinomycetes</taxon>
        <taxon>Micromonosporales</taxon>
        <taxon>Micromonosporaceae</taxon>
        <taxon>Micromonospora</taxon>
    </lineage>
</organism>
<dbReference type="InterPro" id="IPR042099">
    <property type="entry name" value="ANL_N_sf"/>
</dbReference>
<dbReference type="Pfam" id="PF00668">
    <property type="entry name" value="Condensation"/>
    <property type="match status" value="1"/>
</dbReference>
<evidence type="ECO:0000313" key="5">
    <source>
        <dbReference type="EMBL" id="MFC5924550.1"/>
    </source>
</evidence>
<dbReference type="PANTHER" id="PTHR45527">
    <property type="entry name" value="NONRIBOSOMAL PEPTIDE SYNTHETASE"/>
    <property type="match status" value="1"/>
</dbReference>
<feature type="domain" description="Carrier" evidence="4">
    <location>
        <begin position="1047"/>
        <end position="1123"/>
    </location>
</feature>
<evidence type="ECO:0000256" key="2">
    <source>
        <dbReference type="ARBA" id="ARBA00022450"/>
    </source>
</evidence>
<keyword evidence="3" id="KW-0597">Phosphoprotein</keyword>
<comment type="caution">
    <text evidence="5">The sequence shown here is derived from an EMBL/GenBank/DDBJ whole genome shotgun (WGS) entry which is preliminary data.</text>
</comment>
<evidence type="ECO:0000256" key="1">
    <source>
        <dbReference type="ARBA" id="ARBA00001957"/>
    </source>
</evidence>
<dbReference type="InterPro" id="IPR010071">
    <property type="entry name" value="AA_adenyl_dom"/>
</dbReference>